<reference evidence="8 9" key="1">
    <citation type="submission" date="2021-06" db="EMBL/GenBank/DDBJ databases">
        <title>Caerostris darwini draft genome.</title>
        <authorList>
            <person name="Kono N."/>
            <person name="Arakawa K."/>
        </authorList>
    </citation>
    <scope>NUCLEOTIDE SEQUENCE [LARGE SCALE GENOMIC DNA]</scope>
</reference>
<dbReference type="PANTHER" id="PTHR13556:SF2">
    <property type="entry name" value="TRANSCRIPTIONAL ADAPTER 3"/>
    <property type="match status" value="1"/>
</dbReference>
<dbReference type="Proteomes" id="UP001054837">
    <property type="component" value="Unassembled WGS sequence"/>
</dbReference>
<keyword evidence="4" id="KW-0804">Transcription</keyword>
<dbReference type="GO" id="GO:0000124">
    <property type="term" value="C:SAGA complex"/>
    <property type="evidence" value="ECO:0007669"/>
    <property type="project" value="TreeGrafter"/>
</dbReference>
<comment type="similarity">
    <text evidence="2">Belongs to the NGG1 family.</text>
</comment>
<evidence type="ECO:0000256" key="6">
    <source>
        <dbReference type="SAM" id="Coils"/>
    </source>
</evidence>
<evidence type="ECO:0000256" key="2">
    <source>
        <dbReference type="ARBA" id="ARBA00005330"/>
    </source>
</evidence>
<keyword evidence="9" id="KW-1185">Reference proteome</keyword>
<keyword evidence="5" id="KW-0539">Nucleus</keyword>
<evidence type="ECO:0000256" key="5">
    <source>
        <dbReference type="ARBA" id="ARBA00023242"/>
    </source>
</evidence>
<dbReference type="GO" id="GO:0006357">
    <property type="term" value="P:regulation of transcription by RNA polymerase II"/>
    <property type="evidence" value="ECO:0007669"/>
    <property type="project" value="TreeGrafter"/>
</dbReference>
<feature type="compositionally biased region" description="Basic and acidic residues" evidence="7">
    <location>
        <begin position="162"/>
        <end position="171"/>
    </location>
</feature>
<feature type="compositionally biased region" description="Basic and acidic residues" evidence="7">
    <location>
        <begin position="120"/>
        <end position="143"/>
    </location>
</feature>
<gene>
    <name evidence="8" type="primary">TADA3</name>
    <name evidence="8" type="ORF">CDAR_94611</name>
</gene>
<dbReference type="InterPro" id="IPR019340">
    <property type="entry name" value="Histone_AcTrfase_su3"/>
</dbReference>
<proteinExistence type="inferred from homology"/>
<protein>
    <submittedName>
        <fullName evidence="8">Transcriptional adapter 3</fullName>
    </submittedName>
</protein>
<comment type="caution">
    <text evidence="8">The sequence shown here is derived from an EMBL/GenBank/DDBJ whole genome shotgun (WGS) entry which is preliminary data.</text>
</comment>
<dbReference type="AlphaFoldDB" id="A0AAV4W2K8"/>
<evidence type="ECO:0000256" key="4">
    <source>
        <dbReference type="ARBA" id="ARBA00023163"/>
    </source>
</evidence>
<dbReference type="Pfam" id="PF10198">
    <property type="entry name" value="Ada3"/>
    <property type="match status" value="1"/>
</dbReference>
<organism evidence="8 9">
    <name type="scientific">Caerostris darwini</name>
    <dbReference type="NCBI Taxonomy" id="1538125"/>
    <lineage>
        <taxon>Eukaryota</taxon>
        <taxon>Metazoa</taxon>
        <taxon>Ecdysozoa</taxon>
        <taxon>Arthropoda</taxon>
        <taxon>Chelicerata</taxon>
        <taxon>Arachnida</taxon>
        <taxon>Araneae</taxon>
        <taxon>Araneomorphae</taxon>
        <taxon>Entelegynae</taxon>
        <taxon>Araneoidea</taxon>
        <taxon>Araneidae</taxon>
        <taxon>Caerostris</taxon>
    </lineage>
</organism>
<dbReference type="GO" id="GO:0003713">
    <property type="term" value="F:transcription coactivator activity"/>
    <property type="evidence" value="ECO:0007669"/>
    <property type="project" value="TreeGrafter"/>
</dbReference>
<feature type="region of interest" description="Disordered" evidence="7">
    <location>
        <begin position="113"/>
        <end position="176"/>
    </location>
</feature>
<evidence type="ECO:0000256" key="1">
    <source>
        <dbReference type="ARBA" id="ARBA00004123"/>
    </source>
</evidence>
<accession>A0AAV4W2K8</accession>
<dbReference type="GO" id="GO:0005634">
    <property type="term" value="C:nucleus"/>
    <property type="evidence" value="ECO:0007669"/>
    <property type="project" value="UniProtKB-SubCell"/>
</dbReference>
<keyword evidence="3" id="KW-0805">Transcription regulation</keyword>
<evidence type="ECO:0000256" key="7">
    <source>
        <dbReference type="SAM" id="MobiDB-lite"/>
    </source>
</evidence>
<feature type="coiled-coil region" evidence="6">
    <location>
        <begin position="411"/>
        <end position="438"/>
    </location>
</feature>
<evidence type="ECO:0000256" key="3">
    <source>
        <dbReference type="ARBA" id="ARBA00023015"/>
    </source>
</evidence>
<evidence type="ECO:0000313" key="8">
    <source>
        <dbReference type="EMBL" id="GIY76628.1"/>
    </source>
</evidence>
<evidence type="ECO:0000313" key="9">
    <source>
        <dbReference type="Proteomes" id="UP001054837"/>
    </source>
</evidence>
<keyword evidence="6" id="KW-0175">Coiled coil</keyword>
<dbReference type="EMBL" id="BPLQ01014027">
    <property type="protein sequence ID" value="GIY76628.1"/>
    <property type="molecule type" value="Genomic_DNA"/>
</dbReference>
<sequence length="443" mass="51299">MGLRAALHEDNHITKIYEYYKSVLKKKTMKGKGKSRGGLKVKLELEDTSSHVVPGNSTSLIRESSNFSFVLQRKELYASDLRTIQFELEDQLINAVKRKRQLGNKIFSLETLHSRKDKRSKSTDSVEKKSSDERPPKKAKESSSKASASNHHKFIMPPLLDPHQEIPKPPKNDAPSRFWSHIEPFAADITQDIIKTVERWINPEETYENLQNIPEKGEHYSKVWPIEDLTEEIIEGSKSVENAKGLFSNSAQDTAEIERILKLGERETSTTVDDSECTLLDKLVYSLVGEKFMIQIDDTMNEFYNDDLLQEEKPCTVDSADESIEKRLYKDCIEAGVLESDTEESEDEKDEVYEELQELQRAFIPLNKYNIIKKKSLLAMAKARMGQQEIKKKLLEHDAKIMELYRMVNNARKNKTMNKKLEDQVKRTQRERKKLIRKLMEKS</sequence>
<comment type="subcellular location">
    <subcellularLocation>
        <location evidence="1">Nucleus</location>
    </subcellularLocation>
</comment>
<dbReference type="PANTHER" id="PTHR13556">
    <property type="entry name" value="TRANSCRIPTIONAL ADAPTER 3-RELATED"/>
    <property type="match status" value="1"/>
</dbReference>
<name>A0AAV4W2K8_9ARAC</name>